<proteinExistence type="predicted"/>
<organism evidence="2 3">
    <name type="scientific">Myxozyma melibiosi</name>
    <dbReference type="NCBI Taxonomy" id="54550"/>
    <lineage>
        <taxon>Eukaryota</taxon>
        <taxon>Fungi</taxon>
        <taxon>Dikarya</taxon>
        <taxon>Ascomycota</taxon>
        <taxon>Saccharomycotina</taxon>
        <taxon>Lipomycetes</taxon>
        <taxon>Lipomycetales</taxon>
        <taxon>Lipomycetaceae</taxon>
        <taxon>Myxozyma</taxon>
    </lineage>
</organism>
<name>A0ABR1F7N2_9ASCO</name>
<reference evidence="2 3" key="1">
    <citation type="submission" date="2024-03" db="EMBL/GenBank/DDBJ databases">
        <title>Genome-scale model development and genomic sequencing of the oleaginous clade Lipomyces.</title>
        <authorList>
            <consortium name="Lawrence Berkeley National Laboratory"/>
            <person name="Czajka J.J."/>
            <person name="Han Y."/>
            <person name="Kim J."/>
            <person name="Mondo S.J."/>
            <person name="Hofstad B.A."/>
            <person name="Robles A."/>
            <person name="Haridas S."/>
            <person name="Riley R."/>
            <person name="LaButti K."/>
            <person name="Pangilinan J."/>
            <person name="Andreopoulos W."/>
            <person name="Lipzen A."/>
            <person name="Yan J."/>
            <person name="Wang M."/>
            <person name="Ng V."/>
            <person name="Grigoriev I.V."/>
            <person name="Spatafora J.W."/>
            <person name="Magnuson J.K."/>
            <person name="Baker S.E."/>
            <person name="Pomraning K.R."/>
        </authorList>
    </citation>
    <scope>NUCLEOTIDE SEQUENCE [LARGE SCALE GENOMIC DNA]</scope>
    <source>
        <strain evidence="2 3">Phaff 52-87</strain>
    </source>
</reference>
<comment type="caution">
    <text evidence="2">The sequence shown here is derived from an EMBL/GenBank/DDBJ whole genome shotgun (WGS) entry which is preliminary data.</text>
</comment>
<protein>
    <submittedName>
        <fullName evidence="2">Uncharacterized protein</fullName>
    </submittedName>
</protein>
<evidence type="ECO:0000313" key="2">
    <source>
        <dbReference type="EMBL" id="KAK7205083.1"/>
    </source>
</evidence>
<evidence type="ECO:0000256" key="1">
    <source>
        <dbReference type="SAM" id="SignalP"/>
    </source>
</evidence>
<feature type="signal peptide" evidence="1">
    <location>
        <begin position="1"/>
        <end position="25"/>
    </location>
</feature>
<gene>
    <name evidence="2" type="ORF">BZA70DRAFT_172649</name>
</gene>
<feature type="chain" id="PRO_5045240390" evidence="1">
    <location>
        <begin position="26"/>
        <end position="355"/>
    </location>
</feature>
<sequence>MRFQSTSTGILIVLSAALLASLADAGSSYLSGFVLFGSHNREKQAAVGRLIMPSPASEDDFFQFDRNELQSSRRISFDSQDYAYLLPSLQDNSTACSIANNGCAPKNVLPSRTSLYDSDRPKLDRTDKDGKLVMYHVPVETAVDSYHMEDGNESQLQIERKLVPTGSSTNAHAVIGGRASRDMRMRKGPHPTVVTAQVSSSDLQTDANMLTTQETATAKGHDAQQRLPRITHSPRADIDAGTVYYEYDDSTVIIDRDSIILVRLYSYLDLLASTVDAVRTEFEHSAVSGLASKAHVRIFDDLQATKSTLQSWKKSVQSRDYDFALEDVVSSISSTVSRYPICTMLLALFFVMCFL</sequence>
<keyword evidence="3" id="KW-1185">Reference proteome</keyword>
<dbReference type="GeneID" id="90035386"/>
<dbReference type="Proteomes" id="UP001498771">
    <property type="component" value="Unassembled WGS sequence"/>
</dbReference>
<dbReference type="RefSeq" id="XP_064768116.1">
    <property type="nucleotide sequence ID" value="XM_064909874.1"/>
</dbReference>
<keyword evidence="1" id="KW-0732">Signal</keyword>
<evidence type="ECO:0000313" key="3">
    <source>
        <dbReference type="Proteomes" id="UP001498771"/>
    </source>
</evidence>
<dbReference type="EMBL" id="JBBJBU010000006">
    <property type="protein sequence ID" value="KAK7205083.1"/>
    <property type="molecule type" value="Genomic_DNA"/>
</dbReference>
<accession>A0ABR1F7N2</accession>